<keyword evidence="2" id="KW-1185">Reference proteome</keyword>
<sequence>MKPFRPPPDLIVGLAPGTDVFEVASLNAASLAQRQLNGPLAGGWLSRGVVFVEAVYPARSGASARFLGRMAQLLPSVESTVSKNGRS</sequence>
<dbReference type="RefSeq" id="WP_167591832.1">
    <property type="nucleotide sequence ID" value="NZ_SOZD01000006.1"/>
</dbReference>
<evidence type="ECO:0000313" key="1">
    <source>
        <dbReference type="EMBL" id="TFF19826.1"/>
    </source>
</evidence>
<dbReference type="Proteomes" id="UP000298179">
    <property type="component" value="Unassembled WGS sequence"/>
</dbReference>
<reference evidence="1 2" key="1">
    <citation type="submission" date="2019-03" db="EMBL/GenBank/DDBJ databases">
        <title>Jiella endophytica sp. nov., a novel endophytic bacterium isolated from root of Ficus microcarpa Linn. f.</title>
        <authorList>
            <person name="Tuo L."/>
        </authorList>
    </citation>
    <scope>NUCLEOTIDE SEQUENCE [LARGE SCALE GENOMIC DNA]</scope>
    <source>
        <strain evidence="1 2">CBS5Q-3</strain>
    </source>
</reference>
<name>A0A4Y8RED0_9HYPH</name>
<dbReference type="AlphaFoldDB" id="A0A4Y8RED0"/>
<comment type="caution">
    <text evidence="1">The sequence shown here is derived from an EMBL/GenBank/DDBJ whole genome shotgun (WGS) entry which is preliminary data.</text>
</comment>
<evidence type="ECO:0000313" key="2">
    <source>
        <dbReference type="Proteomes" id="UP000298179"/>
    </source>
</evidence>
<accession>A0A4Y8RED0</accession>
<gene>
    <name evidence="1" type="ORF">E3C22_19320</name>
</gene>
<proteinExistence type="predicted"/>
<organism evidence="1 2">
    <name type="scientific">Jiella endophytica</name>
    <dbReference type="NCBI Taxonomy" id="2558362"/>
    <lineage>
        <taxon>Bacteria</taxon>
        <taxon>Pseudomonadati</taxon>
        <taxon>Pseudomonadota</taxon>
        <taxon>Alphaproteobacteria</taxon>
        <taxon>Hyphomicrobiales</taxon>
        <taxon>Aurantimonadaceae</taxon>
        <taxon>Jiella</taxon>
    </lineage>
</organism>
<protein>
    <submittedName>
        <fullName evidence="1">Uncharacterized protein</fullName>
    </submittedName>
</protein>
<dbReference type="EMBL" id="SOZD01000006">
    <property type="protein sequence ID" value="TFF19826.1"/>
    <property type="molecule type" value="Genomic_DNA"/>
</dbReference>